<comment type="subcellular location">
    <subcellularLocation>
        <location evidence="7">Mitochondrion</location>
    </subcellularLocation>
</comment>
<dbReference type="GO" id="GO:0019464">
    <property type="term" value="P:glycine decarboxylation via glycine cleavage system"/>
    <property type="evidence" value="ECO:0007669"/>
    <property type="project" value="TreeGrafter"/>
</dbReference>
<dbReference type="OrthoDB" id="6537869at2759"/>
<feature type="domain" description="Glycine cleavage system P-protein N-terminal" evidence="8">
    <location>
        <begin position="540"/>
        <end position="800"/>
    </location>
</feature>
<dbReference type="Pfam" id="PF21478">
    <property type="entry name" value="GcvP2_C"/>
    <property type="match status" value="1"/>
</dbReference>
<dbReference type="InterPro" id="IPR015421">
    <property type="entry name" value="PyrdxlP-dep_Trfase_major"/>
</dbReference>
<dbReference type="AlphaFoldDB" id="J8PPV9"/>
<dbReference type="GO" id="GO:0030170">
    <property type="term" value="F:pyridoxal phosphate binding"/>
    <property type="evidence" value="ECO:0007669"/>
    <property type="project" value="TreeGrafter"/>
</dbReference>
<name>J8PPV9_SACAR</name>
<evidence type="ECO:0000256" key="4">
    <source>
        <dbReference type="ARBA" id="ARBA00023002"/>
    </source>
</evidence>
<keyword evidence="7" id="KW-0496">Mitochondrion</keyword>
<reference evidence="10 11" key="1">
    <citation type="journal article" date="2013" name="BMC Genomics">
        <title>High quality de novo sequencing and assembly of the Saccharomyces arboricolus genome.</title>
        <authorList>
            <person name="Liti G."/>
            <person name="Nguyen Ba A.N."/>
            <person name="Blythe M."/>
            <person name="Mueller C.A."/>
            <person name="Bergstroem A."/>
            <person name="Cubillos F.A."/>
            <person name="Dafhnis-Calas F."/>
            <person name="Khoshraftar S."/>
            <person name="Malla S."/>
            <person name="Mehta N."/>
            <person name="Siow C.C."/>
            <person name="Warringer J."/>
            <person name="Moses A.M."/>
            <person name="Louis E.J."/>
            <person name="Nieduszynski C.A."/>
        </authorList>
    </citation>
    <scope>NUCLEOTIDE SEQUENCE [LARGE SCALE GENOMIC DNA]</scope>
    <source>
        <strain evidence="11">H-6 / AS 2.3317 / CBS 10644</strain>
    </source>
</reference>
<dbReference type="FunFam" id="3.40.640.10:FF:000007">
    <property type="entry name" value="glycine dehydrogenase (Decarboxylating), mitochondrial"/>
    <property type="match status" value="1"/>
</dbReference>
<feature type="domain" description="Glycine cleavage system P-protein N-terminal" evidence="8">
    <location>
        <begin position="69"/>
        <end position="511"/>
    </location>
</feature>
<evidence type="ECO:0000256" key="3">
    <source>
        <dbReference type="ARBA" id="ARBA00022898"/>
    </source>
</evidence>
<evidence type="ECO:0000259" key="8">
    <source>
        <dbReference type="Pfam" id="PF02347"/>
    </source>
</evidence>
<dbReference type="InterPro" id="IPR049315">
    <property type="entry name" value="GDC-P_N"/>
</dbReference>
<comment type="caution">
    <text evidence="10">The sequence shown here is derived from an EMBL/GenBank/DDBJ whole genome shotgun (WGS) entry which is preliminary data.</text>
</comment>
<comment type="function">
    <text evidence="7">The glycine cleavage system catalyzes the degradation of glycine.</text>
</comment>
<keyword evidence="3 6" id="KW-0663">Pyridoxal phosphate</keyword>
<keyword evidence="11" id="KW-1185">Reference proteome</keyword>
<dbReference type="GO" id="GO:0005739">
    <property type="term" value="C:mitochondrion"/>
    <property type="evidence" value="ECO:0007669"/>
    <property type="project" value="UniProtKB-SubCell"/>
</dbReference>
<dbReference type="Gene3D" id="3.90.1150.10">
    <property type="entry name" value="Aspartate Aminotransferase, domain 1"/>
    <property type="match status" value="2"/>
</dbReference>
<evidence type="ECO:0000256" key="6">
    <source>
        <dbReference type="PIRSR" id="PIRSR603437-50"/>
    </source>
</evidence>
<dbReference type="PANTHER" id="PTHR11773:SF1">
    <property type="entry name" value="GLYCINE DEHYDROGENASE (DECARBOXYLATING), MITOCHONDRIAL"/>
    <property type="match status" value="1"/>
</dbReference>
<keyword evidence="4 7" id="KW-0560">Oxidoreductase</keyword>
<dbReference type="FunFam" id="3.40.640.10:FF:000005">
    <property type="entry name" value="Glycine dehydrogenase (decarboxylating), mitochondrial"/>
    <property type="match status" value="1"/>
</dbReference>
<dbReference type="NCBIfam" id="TIGR00461">
    <property type="entry name" value="gcvP"/>
    <property type="match status" value="1"/>
</dbReference>
<sequence length="1034" mass="114262">MFRTKAASLLYRATIRSGTNRVSLVRTRSFHSGLLLLKATIADVSSTQYTKIYNPDLKNIDRPLDTFPRRHLGPSPNDVENMLKTMGYSDLNKFVEELVPANILKKRPLELNAPSKGFSEQEMLQHLEEIANKNYYKVRNFIGKGYYGTILPPVIQRNLLESPEWYTSYTPYQPEISQGRLEALLNFQTVVSDLTGLPVANASLLDEGTAAGEAMLLSFNVSRKKKIKYVIDKKLHQQTKSVLHTRAKPFNIEIVEIDCSDVSNAVEVLKASDVSGCLVQYPATDGSILPPDAMKQLSEALHSHKSLLSVASDLMALTLLKPPAQYGADIVLGSSQRFGVPMGYGGPHAAFFAVIDKLNRKIPGRIVGLSKDRLGNTALRLALQTREQHIKRDKATSNICTAQALLANVASSYCVYHGPKGLQNIAKRIYSLTSILANAIKEDNCSHQLVNQTWFDTLTIKLGSGVSSQQILDKALREFNINLFAVDTTTVSLALDETTTKTDVENLMKVFDIKNFIEFLSKDYSSSFPIEFQRTDEVLKNEVFHKHHSETAMLRYLHRLQSRDLSLANSMIPLGSCTMKLNSTVEMMPITWAQFANIHPFQPSNQVQGYKELISSLEKDLCSITGFDGVSLQPNSGAQGEYTGLRVIRSYLESKGENNRNICLIPVSAHGTNPASAAMAGLKVVPVNCLQDGSLDLVDLKMKAEKHSNELAAVMITYPSTYGLFEQGIQNAIDIVHKFGGQVYLDGANMNAQVGLTSPGDLGADVCHLNLHKTFSIPHGGGGPAGAPICVKSHLIPHLPKHDVVDMITGVGGTKSIDPVSSAPYGNALVLPISYAYIKMMGNEALPFSSVVAMLNSNYMMTRLKDHYKILFVNELSTLKHCAHEFIVDLREYKVKGVEAIDVAKRLQDYGFHAPTLAFPVPGTLMVEPTESENLEELDRFCDAMISIKGEIDALISGQPRGQILKNAPHSLEDFIISSDWDTRGYTREEAAYPLPFLKYNKFWPTVARLDDTYGDMNLICTCPSVEEVADEVD</sequence>
<dbReference type="Pfam" id="PF02347">
    <property type="entry name" value="GDC-P"/>
    <property type="match status" value="2"/>
</dbReference>
<feature type="domain" description="Glycine dehydrogenase C-terminal" evidence="9">
    <location>
        <begin position="850"/>
        <end position="970"/>
    </location>
</feature>
<evidence type="ECO:0000256" key="2">
    <source>
        <dbReference type="ARBA" id="ARBA00010756"/>
    </source>
</evidence>
<evidence type="ECO:0000259" key="9">
    <source>
        <dbReference type="Pfam" id="PF21478"/>
    </source>
</evidence>
<gene>
    <name evidence="10" type="ORF">SU7_0701</name>
</gene>
<dbReference type="GO" id="GO:0004375">
    <property type="term" value="F:glycine dehydrogenase (decarboxylating) activity"/>
    <property type="evidence" value="ECO:0007669"/>
    <property type="project" value="UniProtKB-UniRule"/>
</dbReference>
<evidence type="ECO:0000313" key="11">
    <source>
        <dbReference type="Proteomes" id="UP000006968"/>
    </source>
</evidence>
<dbReference type="InterPro" id="IPR049316">
    <property type="entry name" value="GDC-P_C"/>
</dbReference>
<dbReference type="PANTHER" id="PTHR11773">
    <property type="entry name" value="GLYCINE DEHYDROGENASE, DECARBOXYLATING"/>
    <property type="match status" value="1"/>
</dbReference>
<dbReference type="EC" id="1.4.4.2" evidence="7"/>
<proteinExistence type="inferred from homology"/>
<evidence type="ECO:0000256" key="1">
    <source>
        <dbReference type="ARBA" id="ARBA00001933"/>
    </source>
</evidence>
<protein>
    <recommendedName>
        <fullName evidence="7">Glycine cleavage system P protein</fullName>
        <ecNumber evidence="7">1.4.4.2</ecNumber>
    </recommendedName>
</protein>
<dbReference type="InterPro" id="IPR015424">
    <property type="entry name" value="PyrdxlP-dep_Trfase"/>
</dbReference>
<evidence type="ECO:0000256" key="5">
    <source>
        <dbReference type="ARBA" id="ARBA00049026"/>
    </source>
</evidence>
<dbReference type="NCBIfam" id="NF003346">
    <property type="entry name" value="PRK04366.1"/>
    <property type="match status" value="1"/>
</dbReference>
<dbReference type="InterPro" id="IPR020581">
    <property type="entry name" value="GDC_P"/>
</dbReference>
<organism evidence="10 11">
    <name type="scientific">Saccharomyces arboricola (strain H-6 / AS 2.3317 / CBS 10644)</name>
    <name type="common">Yeast</name>
    <dbReference type="NCBI Taxonomy" id="1160507"/>
    <lineage>
        <taxon>Eukaryota</taxon>
        <taxon>Fungi</taxon>
        <taxon>Dikarya</taxon>
        <taxon>Ascomycota</taxon>
        <taxon>Saccharomycotina</taxon>
        <taxon>Saccharomycetes</taxon>
        <taxon>Saccharomycetales</taxon>
        <taxon>Saccharomycetaceae</taxon>
        <taxon>Saccharomyces</taxon>
    </lineage>
</organism>
<dbReference type="SUPFAM" id="SSF53383">
    <property type="entry name" value="PLP-dependent transferases"/>
    <property type="match status" value="2"/>
</dbReference>
<dbReference type="InterPro" id="IPR003437">
    <property type="entry name" value="GcvP"/>
</dbReference>
<dbReference type="Proteomes" id="UP000006968">
    <property type="component" value="Chromosome IV"/>
</dbReference>
<comment type="similarity">
    <text evidence="2 7">Belongs to the GcvP family.</text>
</comment>
<evidence type="ECO:0000256" key="7">
    <source>
        <dbReference type="RuleBase" id="RU364056"/>
    </source>
</evidence>
<dbReference type="HOGENOM" id="CLU_004620_3_1_1"/>
<dbReference type="CDD" id="cd00613">
    <property type="entry name" value="GDC-P"/>
    <property type="match status" value="2"/>
</dbReference>
<keyword evidence="7" id="KW-0809">Transit peptide</keyword>
<evidence type="ECO:0000313" key="10">
    <source>
        <dbReference type="EMBL" id="EJS44155.1"/>
    </source>
</evidence>
<accession>J8PPV9</accession>
<comment type="cofactor">
    <cofactor evidence="1 6 7">
        <name>pyridoxal 5'-phosphate</name>
        <dbReference type="ChEBI" id="CHEBI:597326"/>
    </cofactor>
</comment>
<comment type="catalytic activity">
    <reaction evidence="5 7">
        <text>N(6)-[(R)-lipoyl]-L-lysyl-[glycine-cleavage complex H protein] + glycine + H(+) = N(6)-[(R)-S(8)-aminomethyldihydrolipoyl]-L-lysyl-[glycine-cleavage complex H protein] + CO2</text>
        <dbReference type="Rhea" id="RHEA:24304"/>
        <dbReference type="Rhea" id="RHEA-COMP:10494"/>
        <dbReference type="Rhea" id="RHEA-COMP:10495"/>
        <dbReference type="ChEBI" id="CHEBI:15378"/>
        <dbReference type="ChEBI" id="CHEBI:16526"/>
        <dbReference type="ChEBI" id="CHEBI:57305"/>
        <dbReference type="ChEBI" id="CHEBI:83099"/>
        <dbReference type="ChEBI" id="CHEBI:83143"/>
        <dbReference type="EC" id="1.4.4.2"/>
    </reaction>
</comment>
<dbReference type="Gene3D" id="3.40.640.10">
    <property type="entry name" value="Type I PLP-dependent aspartate aminotransferase-like (Major domain)"/>
    <property type="match status" value="2"/>
</dbReference>
<dbReference type="FunFam" id="3.90.1150.10:FF:000139">
    <property type="entry name" value="Glycine cleavage system P protein"/>
    <property type="match status" value="1"/>
</dbReference>
<dbReference type="EMBL" id="ALIE01000045">
    <property type="protein sequence ID" value="EJS44155.1"/>
    <property type="molecule type" value="Genomic_DNA"/>
</dbReference>
<comment type="subunit">
    <text evidence="7">The glycine cleavage system is composed of four proteins: P, T, L and H.</text>
</comment>
<dbReference type="InterPro" id="IPR015422">
    <property type="entry name" value="PyrdxlP-dep_Trfase_small"/>
</dbReference>
<dbReference type="GO" id="GO:0005960">
    <property type="term" value="C:glycine cleavage complex"/>
    <property type="evidence" value="ECO:0007669"/>
    <property type="project" value="TreeGrafter"/>
</dbReference>
<feature type="modified residue" description="N6-(pyridoxal phosphate)lysine" evidence="6">
    <location>
        <position position="773"/>
    </location>
</feature>
<dbReference type="GO" id="GO:0016594">
    <property type="term" value="F:glycine binding"/>
    <property type="evidence" value="ECO:0007669"/>
    <property type="project" value="TreeGrafter"/>
</dbReference>